<comment type="caution">
    <text evidence="2">The sequence shown here is derived from an EMBL/GenBank/DDBJ whole genome shotgun (WGS) entry which is preliminary data.</text>
</comment>
<dbReference type="GO" id="GO:0043743">
    <property type="term" value="F:LPPG:FO 2-phospho-L-lactate transferase activity"/>
    <property type="evidence" value="ECO:0007669"/>
    <property type="project" value="InterPro"/>
</dbReference>
<evidence type="ECO:0000313" key="3">
    <source>
        <dbReference type="Proteomes" id="UP000785200"/>
    </source>
</evidence>
<dbReference type="OrthoDB" id="10267139at2759"/>
<dbReference type="SUPFAM" id="SSF142338">
    <property type="entry name" value="CofD-like"/>
    <property type="match status" value="1"/>
</dbReference>
<gene>
    <name evidence="2" type="ORF">D0Z07_4985</name>
</gene>
<organism evidence="2 3">
    <name type="scientific">Hyphodiscus hymeniophilus</name>
    <dbReference type="NCBI Taxonomy" id="353542"/>
    <lineage>
        <taxon>Eukaryota</taxon>
        <taxon>Fungi</taxon>
        <taxon>Dikarya</taxon>
        <taxon>Ascomycota</taxon>
        <taxon>Pezizomycotina</taxon>
        <taxon>Leotiomycetes</taxon>
        <taxon>Helotiales</taxon>
        <taxon>Hyphodiscaceae</taxon>
        <taxon>Hyphodiscus</taxon>
    </lineage>
</organism>
<feature type="non-terminal residue" evidence="2">
    <location>
        <position position="1"/>
    </location>
</feature>
<dbReference type="Gene3D" id="3.40.50.10680">
    <property type="entry name" value="CofD-like domains"/>
    <property type="match status" value="1"/>
</dbReference>
<dbReference type="Proteomes" id="UP000785200">
    <property type="component" value="Unassembled WGS sequence"/>
</dbReference>
<accession>A0A9P7AX03</accession>
<evidence type="ECO:0000256" key="1">
    <source>
        <dbReference type="SAM" id="MobiDB-lite"/>
    </source>
</evidence>
<dbReference type="PANTHER" id="PTHR31240">
    <property type="entry name" value="MATERNAL EFFECT EMBRYO ARREST 18"/>
    <property type="match status" value="1"/>
</dbReference>
<reference evidence="2" key="1">
    <citation type="submission" date="2019-07" db="EMBL/GenBank/DDBJ databases">
        <title>Hyphodiscus hymeniophilus genome sequencing and assembly.</title>
        <authorList>
            <person name="Kramer G."/>
            <person name="Nodwell J."/>
        </authorList>
    </citation>
    <scope>NUCLEOTIDE SEQUENCE</scope>
    <source>
        <strain evidence="2">ATCC 34498</strain>
    </source>
</reference>
<dbReference type="InterPro" id="IPR038136">
    <property type="entry name" value="CofD-like_dom_sf"/>
</dbReference>
<sequence length="532" mass="57502">LSLVKMSRRHIVVFSGGSAANSLVDVFGKVTEDKACSLSYIIPISDNGGSSSELIRVFGGPGIGDVRNCMSTEVSDCHASQSPSPSLLPFPQHFSLTLQGRLVRLIPSDSTPEKTAIKAFFNHRLSTSSPIDAREEWLSIVEGRSPLWSSISPSKRELIRSFLNTISLEIVKRARPSSVFNFQSASVGNLFLTGARLFTGSFESAIYLLGSITGVPEHVHVIPAINSNFSHHISAGLENGTIITGQNAISHPLPTNSSTPLANPTVLTSPSTTTLESVPESPLTLNRRISRELSEHDRVEDANLPGSLPMLRKQYITFHKTDIEDLPSRIERIWYINPYGQEIRPAPNQAVLGALGEASAVVYSIGSLYTSVVPSLILRGVGSAVGDPSVRFKILILNGSLDRETKAFNFAFGAKDFVKAIADACFHSSGSGLKTGIDKENGGGCKMEEWRNYVTHVVHLNGEGTPRVEREELAKVGVECVRIYGRKNEDGEGMLYDSNALCGALEAVLGGPRRGEKKGDGISRRNTLDFTG</sequence>
<protein>
    <submittedName>
        <fullName evidence="2">Uncharacterized protein</fullName>
    </submittedName>
</protein>
<dbReference type="Pfam" id="PF01933">
    <property type="entry name" value="CofD"/>
    <property type="match status" value="1"/>
</dbReference>
<evidence type="ECO:0000313" key="2">
    <source>
        <dbReference type="EMBL" id="KAG0648689.1"/>
    </source>
</evidence>
<dbReference type="EMBL" id="VNKQ01000009">
    <property type="protein sequence ID" value="KAG0648689.1"/>
    <property type="molecule type" value="Genomic_DNA"/>
</dbReference>
<keyword evidence="3" id="KW-1185">Reference proteome</keyword>
<name>A0A9P7AX03_9HELO</name>
<dbReference type="AlphaFoldDB" id="A0A9P7AX03"/>
<dbReference type="InterPro" id="IPR002882">
    <property type="entry name" value="CofD"/>
</dbReference>
<dbReference type="PANTHER" id="PTHR31240:SF0">
    <property type="entry name" value="MATERNAL EFFECT EMBRYO ARREST 18"/>
    <property type="match status" value="1"/>
</dbReference>
<feature type="region of interest" description="Disordered" evidence="1">
    <location>
        <begin position="513"/>
        <end position="532"/>
    </location>
</feature>
<proteinExistence type="predicted"/>